<evidence type="ECO:0000313" key="2">
    <source>
        <dbReference type="EMBL" id="QJA76447.1"/>
    </source>
</evidence>
<reference evidence="1" key="1">
    <citation type="submission" date="2020-03" db="EMBL/GenBank/DDBJ databases">
        <title>The deep terrestrial virosphere.</title>
        <authorList>
            <person name="Holmfeldt K."/>
            <person name="Nilsson E."/>
            <person name="Simone D."/>
            <person name="Lopez-Fernandez M."/>
            <person name="Wu X."/>
            <person name="de Brujin I."/>
            <person name="Lundin D."/>
            <person name="Andersson A."/>
            <person name="Bertilsson S."/>
            <person name="Dopson M."/>
        </authorList>
    </citation>
    <scope>NUCLEOTIDE SEQUENCE</scope>
    <source>
        <strain evidence="2">MM415A01507</strain>
        <strain evidence="1">MM415B00814</strain>
    </source>
</reference>
<evidence type="ECO:0000313" key="1">
    <source>
        <dbReference type="EMBL" id="QJA62205.1"/>
    </source>
</evidence>
<protein>
    <submittedName>
        <fullName evidence="1">Putative capsid protein</fullName>
    </submittedName>
</protein>
<dbReference type="SUPFAM" id="SSF63825">
    <property type="entry name" value="YWTD domain"/>
    <property type="match status" value="1"/>
</dbReference>
<dbReference type="EMBL" id="MT142225">
    <property type="protein sequence ID" value="QJA76447.1"/>
    <property type="molecule type" value="Genomic_DNA"/>
</dbReference>
<gene>
    <name evidence="2" type="ORF">MM415A01507_0010</name>
    <name evidence="1" type="ORF">MM415B00814_0024</name>
</gene>
<organism evidence="1">
    <name type="scientific">viral metagenome</name>
    <dbReference type="NCBI Taxonomy" id="1070528"/>
    <lineage>
        <taxon>unclassified sequences</taxon>
        <taxon>metagenomes</taxon>
        <taxon>organismal metagenomes</taxon>
    </lineage>
</organism>
<sequence>MEINFIGGAYTGRSTNLNAQTCQNLYPVIDNQGGKSVLALYPTPGLKEWHDPAYEAEVRGLHVMGNFLYAVIGPRVYRLSTGAVAVRMTGDIGTTTGRVRMANNGSQLLITDGALGYILSGATVTEITDADFPIPSSCAYQDGYFFVTEKDTYNFYMSDSLDGTSWDGTNYEAAFVDPDPLVAIISTYRELWLFGTQTYEVWGYTGETFPYALIEGSFAKIGCIAAASAAEFQGTIAWLDDQRAVRATQGYQAVRISTQQVEYQLARYDTVSDAIGFFYNQEGHIFYVLQLPSENKTWVYDFTTTLWHTRASAASDIRSRANCYVLFGDKHIVGDYENGKIYEYDLDKYTEDGNTLRRIRAAQSVHKDRKILFHNQLEIEFEAGVGLATGQGSDPQAMLDWSDDGGHVWSNEHWASIGKVGEYKNRAVWRRLGRSRERIYRVTVSDPVKTIIIGAHLEASSGRN</sequence>
<dbReference type="EMBL" id="MT141464">
    <property type="protein sequence ID" value="QJA62205.1"/>
    <property type="molecule type" value="Genomic_DNA"/>
</dbReference>
<name>A0A6M3IYU7_9ZZZZ</name>
<accession>A0A6M3IYU7</accession>
<proteinExistence type="predicted"/>
<dbReference type="AlphaFoldDB" id="A0A6M3IYU7"/>